<sequence>MDPFEVMAEPVRRRIIEILASGEHTAGEIAAAITAEFRITRTAVSKHLRILRDARFVEVRADERWRWYFFTATGLERLEDAVDELRDRMSGGVGEDPFGRGLRDPLRMPSDVVPRDPLRMPSDVVPRRGPGRPSRRGTRGHQRDGYVASEPDLGLFPTVILPLVLDEVRTVGGSSQEPG</sequence>
<dbReference type="Pfam" id="PF12840">
    <property type="entry name" value="HTH_20"/>
    <property type="match status" value="1"/>
</dbReference>
<accession>A0A7W7FKV4</accession>
<evidence type="ECO:0000256" key="4">
    <source>
        <dbReference type="SAM" id="MobiDB-lite"/>
    </source>
</evidence>
<dbReference type="CDD" id="cd00090">
    <property type="entry name" value="HTH_ARSR"/>
    <property type="match status" value="1"/>
</dbReference>
<evidence type="ECO:0000259" key="5">
    <source>
        <dbReference type="PROSITE" id="PS50987"/>
    </source>
</evidence>
<reference evidence="6 7" key="1">
    <citation type="submission" date="2020-08" db="EMBL/GenBank/DDBJ databases">
        <title>Sequencing the genomes of 1000 actinobacteria strains.</title>
        <authorList>
            <person name="Klenk H.-P."/>
        </authorList>
    </citation>
    <scope>NUCLEOTIDE SEQUENCE [LARGE SCALE GENOMIC DNA]</scope>
    <source>
        <strain evidence="6 7">DSM 24947</strain>
    </source>
</reference>
<dbReference type="InterPro" id="IPR036388">
    <property type="entry name" value="WH-like_DNA-bd_sf"/>
</dbReference>
<comment type="caution">
    <text evidence="6">The sequence shown here is derived from an EMBL/GenBank/DDBJ whole genome shotgun (WGS) entry which is preliminary data.</text>
</comment>
<feature type="domain" description="HTH arsR-type" evidence="5">
    <location>
        <begin position="1"/>
        <end position="90"/>
    </location>
</feature>
<organism evidence="6 7">
    <name type="scientific">Microbacterium marinum</name>
    <dbReference type="NCBI Taxonomy" id="421115"/>
    <lineage>
        <taxon>Bacteria</taxon>
        <taxon>Bacillati</taxon>
        <taxon>Actinomycetota</taxon>
        <taxon>Actinomycetes</taxon>
        <taxon>Micrococcales</taxon>
        <taxon>Microbacteriaceae</taxon>
        <taxon>Microbacterium</taxon>
    </lineage>
</organism>
<name>A0A7W7FKV4_9MICO</name>
<evidence type="ECO:0000313" key="7">
    <source>
        <dbReference type="Proteomes" id="UP000573729"/>
    </source>
</evidence>
<dbReference type="PROSITE" id="PS50987">
    <property type="entry name" value="HTH_ARSR_2"/>
    <property type="match status" value="1"/>
</dbReference>
<proteinExistence type="predicted"/>
<dbReference type="GO" id="GO:0003700">
    <property type="term" value="F:DNA-binding transcription factor activity"/>
    <property type="evidence" value="ECO:0007669"/>
    <property type="project" value="InterPro"/>
</dbReference>
<keyword evidence="7" id="KW-1185">Reference proteome</keyword>
<dbReference type="InterPro" id="IPR036390">
    <property type="entry name" value="WH_DNA-bd_sf"/>
</dbReference>
<dbReference type="SMART" id="SM00418">
    <property type="entry name" value="HTH_ARSR"/>
    <property type="match status" value="1"/>
</dbReference>
<dbReference type="Proteomes" id="UP000573729">
    <property type="component" value="Unassembled WGS sequence"/>
</dbReference>
<keyword evidence="1" id="KW-0805">Transcription regulation</keyword>
<evidence type="ECO:0000256" key="1">
    <source>
        <dbReference type="ARBA" id="ARBA00023015"/>
    </source>
</evidence>
<evidence type="ECO:0000313" key="6">
    <source>
        <dbReference type="EMBL" id="MBB4666714.1"/>
    </source>
</evidence>
<dbReference type="EMBL" id="JACHMD010000001">
    <property type="protein sequence ID" value="MBB4666714.1"/>
    <property type="molecule type" value="Genomic_DNA"/>
</dbReference>
<dbReference type="InterPro" id="IPR051081">
    <property type="entry name" value="HTH_MetalResp_TranReg"/>
</dbReference>
<keyword evidence="3" id="KW-0804">Transcription</keyword>
<dbReference type="RefSeq" id="WP_184216503.1">
    <property type="nucleotide sequence ID" value="NZ_JACHMD010000001.1"/>
</dbReference>
<dbReference type="Gene3D" id="1.10.10.10">
    <property type="entry name" value="Winged helix-like DNA-binding domain superfamily/Winged helix DNA-binding domain"/>
    <property type="match status" value="1"/>
</dbReference>
<dbReference type="PANTHER" id="PTHR33154">
    <property type="entry name" value="TRANSCRIPTIONAL REGULATOR, ARSR FAMILY"/>
    <property type="match status" value="1"/>
</dbReference>
<dbReference type="NCBIfam" id="NF033788">
    <property type="entry name" value="HTH_metalloreg"/>
    <property type="match status" value="1"/>
</dbReference>
<feature type="region of interest" description="Disordered" evidence="4">
    <location>
        <begin position="96"/>
        <end position="149"/>
    </location>
</feature>
<dbReference type="GO" id="GO:0003677">
    <property type="term" value="F:DNA binding"/>
    <property type="evidence" value="ECO:0007669"/>
    <property type="project" value="UniProtKB-KW"/>
</dbReference>
<dbReference type="InterPro" id="IPR001845">
    <property type="entry name" value="HTH_ArsR_DNA-bd_dom"/>
</dbReference>
<dbReference type="PRINTS" id="PR00778">
    <property type="entry name" value="HTHARSR"/>
</dbReference>
<dbReference type="PANTHER" id="PTHR33154:SF33">
    <property type="entry name" value="TRANSCRIPTIONAL REPRESSOR SDPR"/>
    <property type="match status" value="1"/>
</dbReference>
<evidence type="ECO:0000256" key="3">
    <source>
        <dbReference type="ARBA" id="ARBA00023163"/>
    </source>
</evidence>
<evidence type="ECO:0000256" key="2">
    <source>
        <dbReference type="ARBA" id="ARBA00023125"/>
    </source>
</evidence>
<dbReference type="AlphaFoldDB" id="A0A7W7FKV4"/>
<feature type="compositionally biased region" description="Basic and acidic residues" evidence="4">
    <location>
        <begin position="97"/>
        <end position="106"/>
    </location>
</feature>
<gene>
    <name evidence="6" type="ORF">BKA24_001423</name>
</gene>
<protein>
    <submittedName>
        <fullName evidence="6">DNA-binding transcriptional ArsR family regulator</fullName>
    </submittedName>
</protein>
<keyword evidence="2 6" id="KW-0238">DNA-binding</keyword>
<dbReference type="InterPro" id="IPR011991">
    <property type="entry name" value="ArsR-like_HTH"/>
</dbReference>
<dbReference type="SUPFAM" id="SSF46785">
    <property type="entry name" value="Winged helix' DNA-binding domain"/>
    <property type="match status" value="1"/>
</dbReference>
<feature type="compositionally biased region" description="Basic residues" evidence="4">
    <location>
        <begin position="129"/>
        <end position="140"/>
    </location>
</feature>